<organism evidence="2 3">
    <name type="scientific">Staurois parvus</name>
    <dbReference type="NCBI Taxonomy" id="386267"/>
    <lineage>
        <taxon>Eukaryota</taxon>
        <taxon>Metazoa</taxon>
        <taxon>Chordata</taxon>
        <taxon>Craniata</taxon>
        <taxon>Vertebrata</taxon>
        <taxon>Euteleostomi</taxon>
        <taxon>Amphibia</taxon>
        <taxon>Batrachia</taxon>
        <taxon>Anura</taxon>
        <taxon>Neobatrachia</taxon>
        <taxon>Ranoidea</taxon>
        <taxon>Ranidae</taxon>
        <taxon>Staurois</taxon>
    </lineage>
</organism>
<feature type="signal peptide" evidence="1">
    <location>
        <begin position="1"/>
        <end position="26"/>
    </location>
</feature>
<evidence type="ECO:0000313" key="2">
    <source>
        <dbReference type="EMBL" id="CAI9548494.1"/>
    </source>
</evidence>
<evidence type="ECO:0008006" key="4">
    <source>
        <dbReference type="Google" id="ProtNLM"/>
    </source>
</evidence>
<feature type="chain" id="PRO_5046178870" description="Secreted protein" evidence="1">
    <location>
        <begin position="27"/>
        <end position="66"/>
    </location>
</feature>
<gene>
    <name evidence="2" type="ORF">SPARVUS_LOCUS3157322</name>
</gene>
<name>A0ABN9BLQ5_9NEOB</name>
<proteinExistence type="predicted"/>
<accession>A0ABN9BLQ5</accession>
<evidence type="ECO:0000313" key="3">
    <source>
        <dbReference type="Proteomes" id="UP001162483"/>
    </source>
</evidence>
<comment type="caution">
    <text evidence="2">The sequence shown here is derived from an EMBL/GenBank/DDBJ whole genome shotgun (WGS) entry which is preliminary data.</text>
</comment>
<evidence type="ECO:0000256" key="1">
    <source>
        <dbReference type="SAM" id="SignalP"/>
    </source>
</evidence>
<dbReference type="EMBL" id="CATNWA010004715">
    <property type="protein sequence ID" value="CAI9548494.1"/>
    <property type="molecule type" value="Genomic_DNA"/>
</dbReference>
<keyword evidence="1" id="KW-0732">Signal</keyword>
<reference evidence="2" key="1">
    <citation type="submission" date="2023-05" db="EMBL/GenBank/DDBJ databases">
        <authorList>
            <person name="Stuckert A."/>
        </authorList>
    </citation>
    <scope>NUCLEOTIDE SEQUENCE</scope>
</reference>
<dbReference type="Proteomes" id="UP001162483">
    <property type="component" value="Unassembled WGS sequence"/>
</dbReference>
<sequence length="66" mass="7157">MGALLDTGGRPCWALICTGGWHCWVALLVTDDQGTDHQCRKVLPITVNCIYTVICCGIDTANHVVK</sequence>
<protein>
    <recommendedName>
        <fullName evidence="4">Secreted protein</fullName>
    </recommendedName>
</protein>
<feature type="non-terminal residue" evidence="2">
    <location>
        <position position="66"/>
    </location>
</feature>
<keyword evidence="3" id="KW-1185">Reference proteome</keyword>